<evidence type="ECO:0000256" key="2">
    <source>
        <dbReference type="ARBA" id="ARBA00022737"/>
    </source>
</evidence>
<feature type="compositionally biased region" description="Basic and acidic residues" evidence="4">
    <location>
        <begin position="487"/>
        <end position="496"/>
    </location>
</feature>
<feature type="compositionally biased region" description="Basic and acidic residues" evidence="4">
    <location>
        <begin position="430"/>
        <end position="440"/>
    </location>
</feature>
<feature type="compositionally biased region" description="Polar residues" evidence="4">
    <location>
        <begin position="441"/>
        <end position="450"/>
    </location>
</feature>
<dbReference type="PROSITE" id="PS50194">
    <property type="entry name" value="FILAMIN_REPEAT"/>
    <property type="match status" value="1"/>
</dbReference>
<dbReference type="GO" id="GO:0030036">
    <property type="term" value="P:actin cytoskeleton organization"/>
    <property type="evidence" value="ECO:0007669"/>
    <property type="project" value="InterPro"/>
</dbReference>
<dbReference type="EMBL" id="MRZV01000310">
    <property type="protein sequence ID" value="PIK52912.1"/>
    <property type="molecule type" value="Genomic_DNA"/>
</dbReference>
<dbReference type="SMART" id="SM00557">
    <property type="entry name" value="IG_FLMN"/>
    <property type="match status" value="1"/>
</dbReference>
<keyword evidence="2" id="KW-0677">Repeat</keyword>
<dbReference type="Pfam" id="PF00630">
    <property type="entry name" value="Filamin"/>
    <property type="match status" value="1"/>
</dbReference>
<dbReference type="PANTHER" id="PTHR38537">
    <property type="entry name" value="JITTERBUG, ISOFORM N"/>
    <property type="match status" value="1"/>
</dbReference>
<feature type="repeat" description="Filamin" evidence="3">
    <location>
        <begin position="597"/>
        <end position="692"/>
    </location>
</feature>
<feature type="region of interest" description="Disordered" evidence="4">
    <location>
        <begin position="1"/>
        <end position="28"/>
    </location>
</feature>
<dbReference type="PANTHER" id="PTHR38537:SF8">
    <property type="entry name" value="FILAMIN-A"/>
    <property type="match status" value="1"/>
</dbReference>
<dbReference type="InterPro" id="IPR013783">
    <property type="entry name" value="Ig-like_fold"/>
</dbReference>
<feature type="compositionally biased region" description="Basic and acidic residues" evidence="4">
    <location>
        <begin position="407"/>
        <end position="422"/>
    </location>
</feature>
<dbReference type="InterPro" id="IPR044801">
    <property type="entry name" value="Filamin"/>
</dbReference>
<dbReference type="InterPro" id="IPR014756">
    <property type="entry name" value="Ig_E-set"/>
</dbReference>
<feature type="compositionally biased region" description="Polar residues" evidence="4">
    <location>
        <begin position="371"/>
        <end position="388"/>
    </location>
</feature>
<evidence type="ECO:0000256" key="4">
    <source>
        <dbReference type="SAM" id="MobiDB-lite"/>
    </source>
</evidence>
<accession>A0A2G8KY61</accession>
<feature type="compositionally biased region" description="Low complexity" evidence="4">
    <location>
        <begin position="1"/>
        <end position="20"/>
    </location>
</feature>
<evidence type="ECO:0000256" key="1">
    <source>
        <dbReference type="ARBA" id="ARBA00009238"/>
    </source>
</evidence>
<evidence type="ECO:0000313" key="5">
    <source>
        <dbReference type="EMBL" id="PIK52912.1"/>
    </source>
</evidence>
<dbReference type="GO" id="GO:0051015">
    <property type="term" value="F:actin filament binding"/>
    <property type="evidence" value="ECO:0007669"/>
    <property type="project" value="InterPro"/>
</dbReference>
<dbReference type="Proteomes" id="UP000230750">
    <property type="component" value="Unassembled WGS sequence"/>
</dbReference>
<dbReference type="AlphaFoldDB" id="A0A2G8KY61"/>
<evidence type="ECO:0000313" key="6">
    <source>
        <dbReference type="Proteomes" id="UP000230750"/>
    </source>
</evidence>
<keyword evidence="6" id="KW-1185">Reference proteome</keyword>
<dbReference type="InterPro" id="IPR001298">
    <property type="entry name" value="Filamin/ABP280_rpt"/>
</dbReference>
<reference evidence="5 6" key="1">
    <citation type="journal article" date="2017" name="PLoS Biol.">
        <title>The sea cucumber genome provides insights into morphological evolution and visceral regeneration.</title>
        <authorList>
            <person name="Zhang X."/>
            <person name="Sun L."/>
            <person name="Yuan J."/>
            <person name="Sun Y."/>
            <person name="Gao Y."/>
            <person name="Zhang L."/>
            <person name="Li S."/>
            <person name="Dai H."/>
            <person name="Hamel J.F."/>
            <person name="Liu C."/>
            <person name="Yu Y."/>
            <person name="Liu S."/>
            <person name="Lin W."/>
            <person name="Guo K."/>
            <person name="Jin S."/>
            <person name="Xu P."/>
            <person name="Storey K.B."/>
            <person name="Huan P."/>
            <person name="Zhang T."/>
            <person name="Zhou Y."/>
            <person name="Zhang J."/>
            <person name="Lin C."/>
            <person name="Li X."/>
            <person name="Xing L."/>
            <person name="Huo D."/>
            <person name="Sun M."/>
            <person name="Wang L."/>
            <person name="Mercier A."/>
            <person name="Li F."/>
            <person name="Yang H."/>
            <person name="Xiang J."/>
        </authorList>
    </citation>
    <scope>NUCLEOTIDE SEQUENCE [LARGE SCALE GENOMIC DNA]</scope>
    <source>
        <strain evidence="5">Shaxun</strain>
        <tissue evidence="5">Muscle</tissue>
    </source>
</reference>
<protein>
    <submittedName>
        <fullName evidence="5">Uncharacterized protein</fullName>
    </submittedName>
</protein>
<name>A0A2G8KY61_STIJA</name>
<proteinExistence type="inferred from homology"/>
<dbReference type="Gene3D" id="2.60.40.10">
    <property type="entry name" value="Immunoglobulins"/>
    <property type="match status" value="1"/>
</dbReference>
<organism evidence="5 6">
    <name type="scientific">Stichopus japonicus</name>
    <name type="common">Sea cucumber</name>
    <dbReference type="NCBI Taxonomy" id="307972"/>
    <lineage>
        <taxon>Eukaryota</taxon>
        <taxon>Metazoa</taxon>
        <taxon>Echinodermata</taxon>
        <taxon>Eleutherozoa</taxon>
        <taxon>Echinozoa</taxon>
        <taxon>Holothuroidea</taxon>
        <taxon>Aspidochirotacea</taxon>
        <taxon>Aspidochirotida</taxon>
        <taxon>Stichopodidae</taxon>
        <taxon>Apostichopus</taxon>
    </lineage>
</organism>
<feature type="region of interest" description="Disordered" evidence="4">
    <location>
        <begin position="233"/>
        <end position="256"/>
    </location>
</feature>
<comment type="similarity">
    <text evidence="1">Belongs to the filamin family.</text>
</comment>
<dbReference type="InterPro" id="IPR017868">
    <property type="entry name" value="Filamin/ABP280_repeat-like"/>
</dbReference>
<dbReference type="SUPFAM" id="SSF81296">
    <property type="entry name" value="E set domains"/>
    <property type="match status" value="1"/>
</dbReference>
<comment type="caution">
    <text evidence="5">The sequence shown here is derived from an EMBL/GenBank/DDBJ whole genome shotgun (WGS) entry which is preliminary data.</text>
</comment>
<feature type="region of interest" description="Disordered" evidence="4">
    <location>
        <begin position="577"/>
        <end position="597"/>
    </location>
</feature>
<dbReference type="STRING" id="307972.A0A2G8KY61"/>
<evidence type="ECO:0000256" key="3">
    <source>
        <dbReference type="PROSITE-ProRule" id="PRU00087"/>
    </source>
</evidence>
<dbReference type="OrthoDB" id="10012602at2759"/>
<sequence>MDSLSLSLSVSCDDRFSPNPSRSPSPSPVFLAPVPTLASLERQIHNFADRCSQEILGKAFYDLSKDIVFAATKRESMTKVLKIEPKVKNPRPSLTETQDTTSSSFLDGLSIKTDSIVDDVFETNTSCDSIQKEESNNQYEILRPISELPSSLRRYQDTFGRPRYESETYFRPISAGNPDIPQLLTRKSKYRSLSESDNVTSLETNKLDNELITSPSSCFKPVSRKFEFEVNSQTPTDTDYTDEGGKLDKGGVVNGHLRHPKLKSRRRVKKNVTDQETQCSADEIKRVTGWISRRERFKSVHHMKEVESKDFIFSKDGASISLLTSLQEGSEPTADSKTVTKPVSKVTIGHVDLSRTRAVSEPAVDHDVQRPQVQPRSKSVAKQSTIDSGYSDENGHSCGNQPIRPETSAHPEGTESPTKRSSPDGVNRPPSEDQLVKSENSDNFDSQIKVLSSTEEELNSTSDVLQLTKSENTSDRQNQDPTVSEDLLNRNEKDLSIDSLPRRNPNLGIVVNGYVHSQSDTIDKTHPFGSYWEELLYHLENDPTFPVQEFINRVKSISMDIECNQTPPDVDLVTTKEESGQTEVNEGPESKQLSPQRVPVKPNCCRAQGCGIQSGIVGSKNNFQVNTQGGGDGSLGVSIRGPRKHTVTECSVIYTGDDFYEVLYEVSLAGFYVISVKWSDRHITDSPFIVKVSF</sequence>
<feature type="region of interest" description="Disordered" evidence="4">
    <location>
        <begin position="357"/>
        <end position="504"/>
    </location>
</feature>
<gene>
    <name evidence="5" type="ORF">BSL78_10206</name>
</gene>